<keyword evidence="5 8" id="KW-0812">Transmembrane</keyword>
<feature type="transmembrane region" description="Helical" evidence="8">
    <location>
        <begin position="112"/>
        <end position="129"/>
    </location>
</feature>
<evidence type="ECO:0000256" key="2">
    <source>
        <dbReference type="ARBA" id="ARBA00007998"/>
    </source>
</evidence>
<evidence type="ECO:0000256" key="6">
    <source>
        <dbReference type="ARBA" id="ARBA00022989"/>
    </source>
</evidence>
<accession>A0ABW4KJS9</accession>
<protein>
    <submittedName>
        <fullName evidence="9">GerAB/ArcD/ProY family transporter</fullName>
    </submittedName>
</protein>
<dbReference type="PANTHER" id="PTHR34975:SF2">
    <property type="entry name" value="SPORE GERMINATION PROTEIN A2"/>
    <property type="match status" value="1"/>
</dbReference>
<evidence type="ECO:0000256" key="8">
    <source>
        <dbReference type="SAM" id="Phobius"/>
    </source>
</evidence>
<organism evidence="9 10">
    <name type="scientific">Siminovitchia sediminis</name>
    <dbReference type="NCBI Taxonomy" id="1274353"/>
    <lineage>
        <taxon>Bacteria</taxon>
        <taxon>Bacillati</taxon>
        <taxon>Bacillota</taxon>
        <taxon>Bacilli</taxon>
        <taxon>Bacillales</taxon>
        <taxon>Bacillaceae</taxon>
        <taxon>Siminovitchia</taxon>
    </lineage>
</organism>
<feature type="transmembrane region" description="Helical" evidence="8">
    <location>
        <begin position="141"/>
        <end position="162"/>
    </location>
</feature>
<feature type="transmembrane region" description="Helical" evidence="8">
    <location>
        <begin position="215"/>
        <end position="235"/>
    </location>
</feature>
<evidence type="ECO:0000313" key="10">
    <source>
        <dbReference type="Proteomes" id="UP001597301"/>
    </source>
</evidence>
<feature type="transmembrane region" description="Helical" evidence="8">
    <location>
        <begin position="32"/>
        <end position="51"/>
    </location>
</feature>
<dbReference type="RefSeq" id="WP_380773040.1">
    <property type="nucleotide sequence ID" value="NZ_JBHUEO010000013.1"/>
</dbReference>
<dbReference type="Proteomes" id="UP001597301">
    <property type="component" value="Unassembled WGS sequence"/>
</dbReference>
<gene>
    <name evidence="9" type="ORF">ACFSCZ_06660</name>
</gene>
<feature type="transmembrane region" description="Helical" evidence="8">
    <location>
        <begin position="182"/>
        <end position="203"/>
    </location>
</feature>
<keyword evidence="7 8" id="KW-0472">Membrane</keyword>
<evidence type="ECO:0000256" key="7">
    <source>
        <dbReference type="ARBA" id="ARBA00023136"/>
    </source>
</evidence>
<feature type="transmembrane region" description="Helical" evidence="8">
    <location>
        <begin position="79"/>
        <end position="100"/>
    </location>
</feature>
<evidence type="ECO:0000256" key="3">
    <source>
        <dbReference type="ARBA" id="ARBA00022448"/>
    </source>
</evidence>
<feature type="transmembrane region" description="Helical" evidence="8">
    <location>
        <begin position="339"/>
        <end position="358"/>
    </location>
</feature>
<sequence length="364" mass="42617">MNRFIFYCILVNMIANMISAVSKILMDHKKDGIFLSMLLAVLSGMVIVYVFGKFFSKFPGKDLQTLLEEYTPVWVSKPVLFLTVLHWFISGVLSIVSYTFMLKRFLTPEMPITWIATTILIIISYGILMNTKSVLYTIENILLFSLPIVLYLVFKAYTNRLFEWDFVREAFMYVNTLPTYSSYAAAMFIFLGITNIVVFNPVFKDPIKMTWKHTLFTGFLGSLVLLTLYLVPIGMNGFERVDHLVYPAISTSDTLRMTFGIIERVLYLFLPLFLAISILNLLLHWHVAIEACKSLFFPKWLKWRNTNYTPHLYIAVFWVITLITIKSLSEYSLLQYSKYFYNLIPLSSLFYFFIFWLIRRRAKT</sequence>
<comment type="similarity">
    <text evidence="2">Belongs to the amino acid-polyamine-organocation (APC) superfamily. Spore germination protein (SGP) (TC 2.A.3.9) family.</text>
</comment>
<evidence type="ECO:0000313" key="9">
    <source>
        <dbReference type="EMBL" id="MFD1706435.1"/>
    </source>
</evidence>
<keyword evidence="6 8" id="KW-1133">Transmembrane helix</keyword>
<feature type="transmembrane region" description="Helical" evidence="8">
    <location>
        <begin position="308"/>
        <end position="327"/>
    </location>
</feature>
<feature type="transmembrane region" description="Helical" evidence="8">
    <location>
        <begin position="5"/>
        <end position="26"/>
    </location>
</feature>
<feature type="transmembrane region" description="Helical" evidence="8">
    <location>
        <begin position="265"/>
        <end position="287"/>
    </location>
</feature>
<dbReference type="InterPro" id="IPR004761">
    <property type="entry name" value="Spore_GerAB"/>
</dbReference>
<evidence type="ECO:0000256" key="4">
    <source>
        <dbReference type="ARBA" id="ARBA00022544"/>
    </source>
</evidence>
<dbReference type="Pfam" id="PF03845">
    <property type="entry name" value="Spore_permease"/>
    <property type="match status" value="1"/>
</dbReference>
<name>A0ABW4KJS9_9BACI</name>
<keyword evidence="10" id="KW-1185">Reference proteome</keyword>
<evidence type="ECO:0000256" key="5">
    <source>
        <dbReference type="ARBA" id="ARBA00022692"/>
    </source>
</evidence>
<keyword evidence="3" id="KW-0813">Transport</keyword>
<reference evidence="10" key="1">
    <citation type="journal article" date="2019" name="Int. J. Syst. Evol. Microbiol.">
        <title>The Global Catalogue of Microorganisms (GCM) 10K type strain sequencing project: providing services to taxonomists for standard genome sequencing and annotation.</title>
        <authorList>
            <consortium name="The Broad Institute Genomics Platform"/>
            <consortium name="The Broad Institute Genome Sequencing Center for Infectious Disease"/>
            <person name="Wu L."/>
            <person name="Ma J."/>
        </authorList>
    </citation>
    <scope>NUCLEOTIDE SEQUENCE [LARGE SCALE GENOMIC DNA]</scope>
    <source>
        <strain evidence="10">CGMCC 1.12295</strain>
    </source>
</reference>
<comment type="caution">
    <text evidence="9">The sequence shown here is derived from an EMBL/GenBank/DDBJ whole genome shotgun (WGS) entry which is preliminary data.</text>
</comment>
<proteinExistence type="inferred from homology"/>
<evidence type="ECO:0000256" key="1">
    <source>
        <dbReference type="ARBA" id="ARBA00004141"/>
    </source>
</evidence>
<keyword evidence="4" id="KW-0309">Germination</keyword>
<dbReference type="PANTHER" id="PTHR34975">
    <property type="entry name" value="SPORE GERMINATION PROTEIN A2"/>
    <property type="match status" value="1"/>
</dbReference>
<dbReference type="EMBL" id="JBHUEO010000013">
    <property type="protein sequence ID" value="MFD1706435.1"/>
    <property type="molecule type" value="Genomic_DNA"/>
</dbReference>
<comment type="subcellular location">
    <subcellularLocation>
        <location evidence="1">Membrane</location>
        <topology evidence="1">Multi-pass membrane protein</topology>
    </subcellularLocation>
</comment>